<sequence>MILKTSCRLSTGVAKYPTRRLRRRGLWTPKSNVKDSWWEADGAGSRAGITQPLVLMHTPVPDVILTPPSRLTWHAKDAGTFVCQPGPSLSGQPGVWGGRSWLALGEKVVVCRPVRAISPGSLRSGGSSALPCEITPARPRTCIRVVSGYLQKISGGIKH</sequence>
<proteinExistence type="predicted"/>
<dbReference type="AlphaFoldDB" id="A0A5B7E0K0"/>
<name>A0A5B7E0K0_PORTR</name>
<dbReference type="Proteomes" id="UP000324222">
    <property type="component" value="Unassembled WGS sequence"/>
</dbReference>
<protein>
    <submittedName>
        <fullName evidence="1">Uncharacterized protein</fullName>
    </submittedName>
</protein>
<evidence type="ECO:0000313" key="2">
    <source>
        <dbReference type="Proteomes" id="UP000324222"/>
    </source>
</evidence>
<gene>
    <name evidence="1" type="ORF">E2C01_020476</name>
</gene>
<organism evidence="1 2">
    <name type="scientific">Portunus trituberculatus</name>
    <name type="common">Swimming crab</name>
    <name type="synonym">Neptunus trituberculatus</name>
    <dbReference type="NCBI Taxonomy" id="210409"/>
    <lineage>
        <taxon>Eukaryota</taxon>
        <taxon>Metazoa</taxon>
        <taxon>Ecdysozoa</taxon>
        <taxon>Arthropoda</taxon>
        <taxon>Crustacea</taxon>
        <taxon>Multicrustacea</taxon>
        <taxon>Malacostraca</taxon>
        <taxon>Eumalacostraca</taxon>
        <taxon>Eucarida</taxon>
        <taxon>Decapoda</taxon>
        <taxon>Pleocyemata</taxon>
        <taxon>Brachyura</taxon>
        <taxon>Eubrachyura</taxon>
        <taxon>Portunoidea</taxon>
        <taxon>Portunidae</taxon>
        <taxon>Portuninae</taxon>
        <taxon>Portunus</taxon>
    </lineage>
</organism>
<keyword evidence="2" id="KW-1185">Reference proteome</keyword>
<accession>A0A5B7E0K0</accession>
<reference evidence="1 2" key="1">
    <citation type="submission" date="2019-05" db="EMBL/GenBank/DDBJ databases">
        <title>Another draft genome of Portunus trituberculatus and its Hox gene families provides insights of decapod evolution.</title>
        <authorList>
            <person name="Jeong J.-H."/>
            <person name="Song I."/>
            <person name="Kim S."/>
            <person name="Choi T."/>
            <person name="Kim D."/>
            <person name="Ryu S."/>
            <person name="Kim W."/>
        </authorList>
    </citation>
    <scope>NUCLEOTIDE SEQUENCE [LARGE SCALE GENOMIC DNA]</scope>
    <source>
        <tissue evidence="1">Muscle</tissue>
    </source>
</reference>
<dbReference type="EMBL" id="VSRR010001723">
    <property type="protein sequence ID" value="MPC27308.1"/>
    <property type="molecule type" value="Genomic_DNA"/>
</dbReference>
<comment type="caution">
    <text evidence="1">The sequence shown here is derived from an EMBL/GenBank/DDBJ whole genome shotgun (WGS) entry which is preliminary data.</text>
</comment>
<evidence type="ECO:0000313" key="1">
    <source>
        <dbReference type="EMBL" id="MPC27308.1"/>
    </source>
</evidence>